<dbReference type="PANTHER" id="PTHR35395">
    <property type="entry name" value="DUF6536 DOMAIN-CONTAINING PROTEIN"/>
    <property type="match status" value="1"/>
</dbReference>
<feature type="domain" description="DUF6536" evidence="3">
    <location>
        <begin position="45"/>
        <end position="195"/>
    </location>
</feature>
<dbReference type="EMBL" id="JAGPYM010000005">
    <property type="protein sequence ID" value="KAH6894387.1"/>
    <property type="molecule type" value="Genomic_DNA"/>
</dbReference>
<reference evidence="4 5" key="1">
    <citation type="journal article" date="2021" name="Nat. Commun.">
        <title>Genetic determinants of endophytism in the Arabidopsis root mycobiome.</title>
        <authorList>
            <person name="Mesny F."/>
            <person name="Miyauchi S."/>
            <person name="Thiergart T."/>
            <person name="Pickel B."/>
            <person name="Atanasova L."/>
            <person name="Karlsson M."/>
            <person name="Huettel B."/>
            <person name="Barry K.W."/>
            <person name="Haridas S."/>
            <person name="Chen C."/>
            <person name="Bauer D."/>
            <person name="Andreopoulos W."/>
            <person name="Pangilinan J."/>
            <person name="LaButti K."/>
            <person name="Riley R."/>
            <person name="Lipzen A."/>
            <person name="Clum A."/>
            <person name="Drula E."/>
            <person name="Henrissat B."/>
            <person name="Kohler A."/>
            <person name="Grigoriev I.V."/>
            <person name="Martin F.M."/>
            <person name="Hacquard S."/>
        </authorList>
    </citation>
    <scope>NUCLEOTIDE SEQUENCE [LARGE SCALE GENOMIC DNA]</scope>
    <source>
        <strain evidence="4 5">MPI-CAGE-CH-0241</strain>
    </source>
</reference>
<feature type="transmembrane region" description="Helical" evidence="2">
    <location>
        <begin position="580"/>
        <end position="603"/>
    </location>
</feature>
<dbReference type="PANTHER" id="PTHR35395:SF1">
    <property type="entry name" value="DUF6536 DOMAIN-CONTAINING PROTEIN"/>
    <property type="match status" value="1"/>
</dbReference>
<dbReference type="InterPro" id="IPR046623">
    <property type="entry name" value="DUF6536"/>
</dbReference>
<proteinExistence type="predicted"/>
<dbReference type="AlphaFoldDB" id="A0A9P8WB85"/>
<accession>A0A9P8WB85</accession>
<feature type="region of interest" description="Disordered" evidence="1">
    <location>
        <begin position="1"/>
        <end position="25"/>
    </location>
</feature>
<evidence type="ECO:0000256" key="1">
    <source>
        <dbReference type="SAM" id="MobiDB-lite"/>
    </source>
</evidence>
<dbReference type="OrthoDB" id="5429634at2759"/>
<keyword evidence="5" id="KW-1185">Reference proteome</keyword>
<sequence length="712" mass="79715">MHYDRLDETPKGDSPSHIGQAPVPEIEPEKNPYFWSRVWRTPRGWKFSLSLNATTALNILFLNIAVAIWASTKDTTGSDDAALRTIYEGSCSKASRLNTLIHLLINILSSLLLAASNYAMQCLSAPTRDDIEQHHSKGRWLDIGVPSFHNLRVIPRNRTIPWYLLIISSLPLHLLYNSAIFSSLTARSYTVYSVRDIPSGSIFSQNFTSFKEERKGASQYDDYDTLEGLWNLGTADKLEKLSPIDCINEYATAFQTARSNLLLVTDGGSNKTNQGIPMREEYSHYLPDRYDCLVQVYEWMCVTQKPGEYCEKPCRNSIPEIKRNADNWRPFGDRVKYCLSQPEPQTCKLHFSTWIMTVVIVTNAIKVAVMLWLTFRHPPELLLTIGDAIKSFLASPDAHSTNSCLVTAEDVKRSVEGGGKEALDGSWTGPRPWTPVRRRWATAVSRRRWKSSIFLYTALLITSLAFLGRGIAAIVGPKSFSVLWNLGFGAASETALITFSYLRGDPAREMIWVAICANIPQLLFSFLYFQYNALFTGMLAAREWSTFGRKRRGVRVSCNLQGKQRERYFLQLPYRWGLPLLFMSILVHWMLSQSIFIVSVVSIDSYGDDFFSTCGFSPMAIICVILASFVMVSAVVLTGFQRLPTTMPVVGSCSLAIAAACHHDEGIPQPDAAVAEVMWGVTRGPDQEEDRPGHCGFSSDGVEEPEAGAAYA</sequence>
<evidence type="ECO:0000259" key="3">
    <source>
        <dbReference type="Pfam" id="PF20163"/>
    </source>
</evidence>
<feature type="transmembrane region" description="Helical" evidence="2">
    <location>
        <begin position="351"/>
        <end position="373"/>
    </location>
</feature>
<comment type="caution">
    <text evidence="4">The sequence shown here is derived from an EMBL/GenBank/DDBJ whole genome shotgun (WGS) entry which is preliminary data.</text>
</comment>
<keyword evidence="2" id="KW-0812">Transmembrane</keyword>
<feature type="transmembrane region" description="Helical" evidence="2">
    <location>
        <begin position="615"/>
        <end position="640"/>
    </location>
</feature>
<dbReference type="Pfam" id="PF20163">
    <property type="entry name" value="DUF6536"/>
    <property type="match status" value="1"/>
</dbReference>
<feature type="transmembrane region" description="Helical" evidence="2">
    <location>
        <begin position="162"/>
        <end position="184"/>
    </location>
</feature>
<keyword evidence="2" id="KW-0472">Membrane</keyword>
<protein>
    <recommendedName>
        <fullName evidence="3">DUF6536 domain-containing protein</fullName>
    </recommendedName>
</protein>
<feature type="transmembrane region" description="Helical" evidence="2">
    <location>
        <begin position="49"/>
        <end position="70"/>
    </location>
</feature>
<feature type="transmembrane region" description="Helical" evidence="2">
    <location>
        <begin position="100"/>
        <end position="120"/>
    </location>
</feature>
<organism evidence="4 5">
    <name type="scientific">Thelonectria olida</name>
    <dbReference type="NCBI Taxonomy" id="1576542"/>
    <lineage>
        <taxon>Eukaryota</taxon>
        <taxon>Fungi</taxon>
        <taxon>Dikarya</taxon>
        <taxon>Ascomycota</taxon>
        <taxon>Pezizomycotina</taxon>
        <taxon>Sordariomycetes</taxon>
        <taxon>Hypocreomycetidae</taxon>
        <taxon>Hypocreales</taxon>
        <taxon>Nectriaceae</taxon>
        <taxon>Thelonectria</taxon>
    </lineage>
</organism>
<evidence type="ECO:0000313" key="5">
    <source>
        <dbReference type="Proteomes" id="UP000777438"/>
    </source>
</evidence>
<keyword evidence="2" id="KW-1133">Transmembrane helix</keyword>
<gene>
    <name evidence="4" type="ORF">B0T10DRAFT_603888</name>
</gene>
<feature type="transmembrane region" description="Helical" evidence="2">
    <location>
        <begin position="509"/>
        <end position="529"/>
    </location>
</feature>
<dbReference type="Proteomes" id="UP000777438">
    <property type="component" value="Unassembled WGS sequence"/>
</dbReference>
<name>A0A9P8WB85_9HYPO</name>
<evidence type="ECO:0000256" key="2">
    <source>
        <dbReference type="SAM" id="Phobius"/>
    </source>
</evidence>
<feature type="transmembrane region" description="Helical" evidence="2">
    <location>
        <begin position="453"/>
        <end position="476"/>
    </location>
</feature>
<feature type="compositionally biased region" description="Basic and acidic residues" evidence="1">
    <location>
        <begin position="1"/>
        <end position="11"/>
    </location>
</feature>
<feature type="region of interest" description="Disordered" evidence="1">
    <location>
        <begin position="683"/>
        <end position="712"/>
    </location>
</feature>
<evidence type="ECO:0000313" key="4">
    <source>
        <dbReference type="EMBL" id="KAH6894387.1"/>
    </source>
</evidence>